<reference evidence="4" key="2">
    <citation type="submission" date="2020-04" db="EMBL/GenBank/DDBJ databases">
        <authorList>
            <consortium name="NCBI Genome Project"/>
        </authorList>
    </citation>
    <scope>NUCLEOTIDE SEQUENCE</scope>
    <source>
        <strain evidence="4">CBS 781.70</strain>
    </source>
</reference>
<organism evidence="2">
    <name type="scientific">Eremomyces bilateralis CBS 781.70</name>
    <dbReference type="NCBI Taxonomy" id="1392243"/>
    <lineage>
        <taxon>Eukaryota</taxon>
        <taxon>Fungi</taxon>
        <taxon>Dikarya</taxon>
        <taxon>Ascomycota</taxon>
        <taxon>Pezizomycotina</taxon>
        <taxon>Dothideomycetes</taxon>
        <taxon>Dothideomycetes incertae sedis</taxon>
        <taxon>Eremomycetales</taxon>
        <taxon>Eremomycetaceae</taxon>
        <taxon>Eremomyces</taxon>
    </lineage>
</organism>
<evidence type="ECO:0000313" key="4">
    <source>
        <dbReference type="RefSeq" id="XP_033532525.1"/>
    </source>
</evidence>
<keyword evidence="3" id="KW-1185">Reference proteome</keyword>
<feature type="chain" id="PRO_5044631688" evidence="1">
    <location>
        <begin position="19"/>
        <end position="196"/>
    </location>
</feature>
<feature type="signal peptide" evidence="1">
    <location>
        <begin position="1"/>
        <end position="18"/>
    </location>
</feature>
<reference evidence="2 4" key="1">
    <citation type="submission" date="2020-01" db="EMBL/GenBank/DDBJ databases">
        <authorList>
            <consortium name="DOE Joint Genome Institute"/>
            <person name="Haridas S."/>
            <person name="Albert R."/>
            <person name="Binder M."/>
            <person name="Bloem J."/>
            <person name="Labutti K."/>
            <person name="Salamov A."/>
            <person name="Andreopoulos B."/>
            <person name="Baker S.E."/>
            <person name="Barry K."/>
            <person name="Bills G."/>
            <person name="Bluhm B.H."/>
            <person name="Cannon C."/>
            <person name="Castanera R."/>
            <person name="Culley D.E."/>
            <person name="Daum C."/>
            <person name="Ezra D."/>
            <person name="Gonzalez J.B."/>
            <person name="Henrissat B."/>
            <person name="Kuo A."/>
            <person name="Liang C."/>
            <person name="Lipzen A."/>
            <person name="Lutzoni F."/>
            <person name="Magnuson J."/>
            <person name="Mondo S."/>
            <person name="Nolan M."/>
            <person name="Ohm R."/>
            <person name="Pangilinan J."/>
            <person name="Park H.-J."/>
            <person name="Ramirez L."/>
            <person name="Alfaro M."/>
            <person name="Sun H."/>
            <person name="Tritt A."/>
            <person name="Yoshinaga Y."/>
            <person name="Zwiers L.-H."/>
            <person name="Turgeon B.G."/>
            <person name="Goodwin S.B."/>
            <person name="Spatafora J.W."/>
            <person name="Crous P.W."/>
            <person name="Grigoriev I.V."/>
        </authorList>
    </citation>
    <scope>NUCLEOTIDE SEQUENCE</scope>
    <source>
        <strain evidence="2 4">CBS 781.70</strain>
    </source>
</reference>
<evidence type="ECO:0000256" key="1">
    <source>
        <dbReference type="SAM" id="SignalP"/>
    </source>
</evidence>
<reference evidence="4" key="3">
    <citation type="submission" date="2025-04" db="UniProtKB">
        <authorList>
            <consortium name="RefSeq"/>
        </authorList>
    </citation>
    <scope>IDENTIFICATION</scope>
    <source>
        <strain evidence="4">CBS 781.70</strain>
    </source>
</reference>
<proteinExistence type="predicted"/>
<dbReference type="RefSeq" id="XP_033532525.1">
    <property type="nucleotide sequence ID" value="XM_033678194.1"/>
</dbReference>
<dbReference type="Proteomes" id="UP000504638">
    <property type="component" value="Unplaced"/>
</dbReference>
<dbReference type="GeneID" id="54418764"/>
<sequence length="196" mass="21655">MALMNPIVPLSTFIAILAAISRSITELVVRMDGDGFHTGLPIGDPEFDELDGRQMGKFISMVQAVESLFLEFEEQTVDGIIFEAVAEELHLPHLRTIILKNWTMADGDLKKFLAKHGNAVHHLCLQVVDIESSSAGTEKKELKLMMGVIQELGTLDLKSLGLGDMTVNGGKSLSDEWMEALFERKSRPSSRTDERG</sequence>
<gene>
    <name evidence="2 4" type="ORF">P152DRAFT_450874</name>
</gene>
<name>A0A6G1FYN7_9PEZI</name>
<protein>
    <submittedName>
        <fullName evidence="2 4">Uncharacterized protein</fullName>
    </submittedName>
</protein>
<dbReference type="EMBL" id="ML975164">
    <property type="protein sequence ID" value="KAF1810894.1"/>
    <property type="molecule type" value="Genomic_DNA"/>
</dbReference>
<keyword evidence="1" id="KW-0732">Signal</keyword>
<accession>A0A6G1FYN7</accession>
<evidence type="ECO:0000313" key="2">
    <source>
        <dbReference type="EMBL" id="KAF1810894.1"/>
    </source>
</evidence>
<dbReference type="AlphaFoldDB" id="A0A6G1FYN7"/>
<evidence type="ECO:0000313" key="3">
    <source>
        <dbReference type="Proteomes" id="UP000504638"/>
    </source>
</evidence>